<keyword evidence="4 6" id="KW-1133">Transmembrane helix</keyword>
<dbReference type="Pfam" id="PF02104">
    <property type="entry name" value="SURF1"/>
    <property type="match status" value="1"/>
</dbReference>
<feature type="region of interest" description="Disordered" evidence="7">
    <location>
        <begin position="243"/>
        <end position="299"/>
    </location>
</feature>
<proteinExistence type="inferred from homology"/>
<comment type="subcellular location">
    <subcellularLocation>
        <location evidence="6">Cell membrane</location>
        <topology evidence="6">Multi-pass membrane protein</topology>
    </subcellularLocation>
    <subcellularLocation>
        <location evidence="1">Membrane</location>
    </subcellularLocation>
</comment>
<accession>A0A365PB32</accession>
<dbReference type="PANTHER" id="PTHR23427:SF2">
    <property type="entry name" value="SURFEIT LOCUS PROTEIN 1"/>
    <property type="match status" value="1"/>
</dbReference>
<evidence type="ECO:0000256" key="5">
    <source>
        <dbReference type="ARBA" id="ARBA00023136"/>
    </source>
</evidence>
<dbReference type="InterPro" id="IPR045214">
    <property type="entry name" value="Surf1/Surf4"/>
</dbReference>
<sequence length="325" mass="35527">MKRFSRMLKPGWLITLLFISLFAYLCFTMLAPWQLNKYEDLKARNAQLVESSVAGPVPLDEVIRREGSLGDSEWHLVTARGSYLPMEDVLLRMQSVDGELVYQALRAFRTDSGDSLLVNRGWVRVGDDNAVPDFPSAPTGQLTIIARLRIPMDAPADPIVLNEWNMVRNIDPPAIGGLLGVDLSPYYLQLAGGQPGSLEPMPLPSTESGPYLSYGLQWMAFGVLAPIGLGYFVWSEIRQRRRLDDEDNDAAAARPRKGGNRAAGPGQDTTASQAPSGPPAATVGDDGPSDEAADSDRLVAAAMRDRYGDRFASEYRRSSRGGNRA</sequence>
<dbReference type="InterPro" id="IPR002994">
    <property type="entry name" value="Surf1/Shy1"/>
</dbReference>
<organism evidence="8 9">
    <name type="scientific">Dietzia maris</name>
    <dbReference type="NCBI Taxonomy" id="37915"/>
    <lineage>
        <taxon>Bacteria</taxon>
        <taxon>Bacillati</taxon>
        <taxon>Actinomycetota</taxon>
        <taxon>Actinomycetes</taxon>
        <taxon>Mycobacteriales</taxon>
        <taxon>Dietziaceae</taxon>
        <taxon>Dietzia</taxon>
    </lineage>
</organism>
<dbReference type="GO" id="GO:0005886">
    <property type="term" value="C:plasma membrane"/>
    <property type="evidence" value="ECO:0007669"/>
    <property type="project" value="UniProtKB-SubCell"/>
</dbReference>
<gene>
    <name evidence="8" type="ORF">DQ226_07235</name>
</gene>
<keyword evidence="5 6" id="KW-0472">Membrane</keyword>
<evidence type="ECO:0000313" key="9">
    <source>
        <dbReference type="Proteomes" id="UP000252187"/>
    </source>
</evidence>
<feature type="transmembrane region" description="Helical" evidence="6">
    <location>
        <begin position="211"/>
        <end position="234"/>
    </location>
</feature>
<name>A0A365PB32_9ACTN</name>
<evidence type="ECO:0000256" key="7">
    <source>
        <dbReference type="SAM" id="MobiDB-lite"/>
    </source>
</evidence>
<comment type="caution">
    <text evidence="8">The sequence shown here is derived from an EMBL/GenBank/DDBJ whole genome shotgun (WGS) entry which is preliminary data.</text>
</comment>
<dbReference type="PROSITE" id="PS50895">
    <property type="entry name" value="SURF1"/>
    <property type="match status" value="1"/>
</dbReference>
<dbReference type="Proteomes" id="UP000252187">
    <property type="component" value="Unassembled WGS sequence"/>
</dbReference>
<protein>
    <recommendedName>
        <fullName evidence="6">SURF1-like protein</fullName>
    </recommendedName>
</protein>
<reference evidence="8 9" key="1">
    <citation type="submission" date="2018-06" db="EMBL/GenBank/DDBJ databases">
        <title>Whole genome sequencing of four bacterial strains from South Shetland trench revealing bio-synthetic gene clusters.</title>
        <authorList>
            <person name="Abdel-Mageed W.M."/>
            <person name="Lehri B."/>
            <person name="Jarmusch S.A."/>
            <person name="Miranda K."/>
            <person name="Goodfellow M."/>
            <person name="Jaspars M."/>
            <person name="Karlyshev A.V."/>
        </authorList>
    </citation>
    <scope>NUCLEOTIDE SEQUENCE [LARGE SCALE GENOMIC DNA]</scope>
    <source>
        <strain evidence="8 9">SST1</strain>
    </source>
</reference>
<evidence type="ECO:0000256" key="6">
    <source>
        <dbReference type="RuleBase" id="RU363076"/>
    </source>
</evidence>
<dbReference type="EMBL" id="QNTT01000014">
    <property type="protein sequence ID" value="RBA37343.1"/>
    <property type="molecule type" value="Genomic_DNA"/>
</dbReference>
<evidence type="ECO:0000256" key="3">
    <source>
        <dbReference type="ARBA" id="ARBA00022692"/>
    </source>
</evidence>
<dbReference type="AlphaFoldDB" id="A0A365PB32"/>
<dbReference type="PANTHER" id="PTHR23427">
    <property type="entry name" value="SURFEIT LOCUS PROTEIN"/>
    <property type="match status" value="1"/>
</dbReference>
<evidence type="ECO:0000256" key="1">
    <source>
        <dbReference type="ARBA" id="ARBA00004370"/>
    </source>
</evidence>
<evidence type="ECO:0000256" key="2">
    <source>
        <dbReference type="ARBA" id="ARBA00007165"/>
    </source>
</evidence>
<keyword evidence="3 6" id="KW-0812">Transmembrane</keyword>
<evidence type="ECO:0000256" key="4">
    <source>
        <dbReference type="ARBA" id="ARBA00022989"/>
    </source>
</evidence>
<keyword evidence="6" id="KW-1003">Cell membrane</keyword>
<feature type="transmembrane region" description="Helical" evidence="6">
    <location>
        <begin position="12"/>
        <end position="33"/>
    </location>
</feature>
<comment type="similarity">
    <text evidence="2 6">Belongs to the SURF1 family.</text>
</comment>
<dbReference type="CDD" id="cd06662">
    <property type="entry name" value="SURF1"/>
    <property type="match status" value="1"/>
</dbReference>
<evidence type="ECO:0000313" key="8">
    <source>
        <dbReference type="EMBL" id="RBA37343.1"/>
    </source>
</evidence>